<evidence type="ECO:0000256" key="1">
    <source>
        <dbReference type="ARBA" id="ARBA00008694"/>
    </source>
</evidence>
<comment type="caution">
    <text evidence="6">The sequence shown here is derived from an EMBL/GenBank/DDBJ whole genome shotgun (WGS) entry which is preliminary data.</text>
</comment>
<evidence type="ECO:0000313" key="8">
    <source>
        <dbReference type="Proteomes" id="UP001468095"/>
    </source>
</evidence>
<keyword evidence="3" id="KW-0012">Acyltransferase</keyword>
<dbReference type="Pfam" id="PF00583">
    <property type="entry name" value="Acetyltransf_1"/>
    <property type="match status" value="1"/>
</dbReference>
<evidence type="ECO:0000313" key="5">
    <source>
        <dbReference type="EMBL" id="MEL7698083.1"/>
    </source>
</evidence>
<comment type="similarity">
    <text evidence="1">Belongs to the acetyltransferase family.</text>
</comment>
<dbReference type="AlphaFoldDB" id="A0AAX3J9X6"/>
<accession>A0AAX3J9X6</accession>
<evidence type="ECO:0000256" key="2">
    <source>
        <dbReference type="ARBA" id="ARBA00022679"/>
    </source>
</evidence>
<sequence length="162" mass="18214">MSVIIRQASPEDTDALYNMINGLSVYSEAPLQAIPDADEIRHALFGADSTAEAYICEIEGVIAGYCVISMSFSTWIGRQSLNMEDLYFTPDYRGRGAGKAMLHYVAQLAVSRQCSRIEWNVLDWDKSAKDFYQSIDALPLSEWVRYRLDGPALARFASRELN</sequence>
<dbReference type="EMBL" id="CABWMH010000031">
    <property type="protein sequence ID" value="VXC33265.1"/>
    <property type="molecule type" value="Genomic_DNA"/>
</dbReference>
<name>A0AAX3J9X6_9GAMM</name>
<reference evidence="5 8" key="2">
    <citation type="submission" date="2024-04" db="EMBL/GenBank/DDBJ databases">
        <authorList>
            <person name="Suleimanova A.D."/>
            <person name="Pudova D.S."/>
            <person name="Shagimardanova E.I."/>
            <person name="Sharipova M.R."/>
        </authorList>
    </citation>
    <scope>NUCLEOTIDE SEQUENCE [LARGE SCALE GENOMIC DNA]</scope>
    <source>
        <strain evidence="5 8">3.1</strain>
    </source>
</reference>
<dbReference type="CDD" id="cd04301">
    <property type="entry name" value="NAT_SF"/>
    <property type="match status" value="1"/>
</dbReference>
<evidence type="ECO:0000259" key="4">
    <source>
        <dbReference type="PROSITE" id="PS51186"/>
    </source>
</evidence>
<protein>
    <submittedName>
        <fullName evidence="6">GCN5 family acetyltransferase</fullName>
    </submittedName>
    <submittedName>
        <fullName evidence="5">GNAT family N-acetyltransferase</fullName>
    </submittedName>
</protein>
<reference evidence="6 7" key="1">
    <citation type="submission" date="2019-10" db="EMBL/GenBank/DDBJ databases">
        <authorList>
            <person name="Karimi E."/>
        </authorList>
    </citation>
    <scope>NUCLEOTIDE SEQUENCE [LARGE SCALE GENOMIC DNA]</scope>
    <source>
        <strain evidence="6">Pantoea sp. 111</strain>
    </source>
</reference>
<dbReference type="PANTHER" id="PTHR10545:SF29">
    <property type="entry name" value="GH14572P-RELATED"/>
    <property type="match status" value="1"/>
</dbReference>
<dbReference type="Proteomes" id="UP001468095">
    <property type="component" value="Unassembled WGS sequence"/>
</dbReference>
<dbReference type="FunFam" id="3.40.630.30:FF:000064">
    <property type="entry name" value="GNAT family acetyltransferase"/>
    <property type="match status" value="1"/>
</dbReference>
<dbReference type="RefSeq" id="WP_031377945.1">
    <property type="nucleotide sequence ID" value="NZ_CAUQFK010000054.1"/>
</dbReference>
<dbReference type="Gene3D" id="3.40.630.30">
    <property type="match status" value="1"/>
</dbReference>
<dbReference type="InterPro" id="IPR051016">
    <property type="entry name" value="Diverse_Substrate_AcTransf"/>
</dbReference>
<proteinExistence type="inferred from homology"/>
<evidence type="ECO:0000313" key="6">
    <source>
        <dbReference type="EMBL" id="VXC33265.1"/>
    </source>
</evidence>
<evidence type="ECO:0000313" key="7">
    <source>
        <dbReference type="Proteomes" id="UP000433737"/>
    </source>
</evidence>
<evidence type="ECO:0000256" key="3">
    <source>
        <dbReference type="ARBA" id="ARBA00023315"/>
    </source>
</evidence>
<dbReference type="PROSITE" id="PS51186">
    <property type="entry name" value="GNAT"/>
    <property type="match status" value="1"/>
</dbReference>
<dbReference type="SUPFAM" id="SSF55729">
    <property type="entry name" value="Acyl-CoA N-acyltransferases (Nat)"/>
    <property type="match status" value="1"/>
</dbReference>
<feature type="domain" description="N-acetyltransferase" evidence="4">
    <location>
        <begin position="3"/>
        <end position="162"/>
    </location>
</feature>
<organism evidence="6 7">
    <name type="scientific">Pantoea brenneri</name>
    <dbReference type="NCBI Taxonomy" id="472694"/>
    <lineage>
        <taxon>Bacteria</taxon>
        <taxon>Pseudomonadati</taxon>
        <taxon>Pseudomonadota</taxon>
        <taxon>Gammaproteobacteria</taxon>
        <taxon>Enterobacterales</taxon>
        <taxon>Erwiniaceae</taxon>
        <taxon>Pantoea</taxon>
    </lineage>
</organism>
<dbReference type="Proteomes" id="UP000433737">
    <property type="component" value="Unassembled WGS sequence"/>
</dbReference>
<dbReference type="EMBL" id="JBCGBG010000008">
    <property type="protein sequence ID" value="MEL7698083.1"/>
    <property type="molecule type" value="Genomic_DNA"/>
</dbReference>
<keyword evidence="2" id="KW-0808">Transferase</keyword>
<dbReference type="PANTHER" id="PTHR10545">
    <property type="entry name" value="DIAMINE N-ACETYLTRANSFERASE"/>
    <property type="match status" value="1"/>
</dbReference>
<gene>
    <name evidence="5" type="ORF">AABB92_20795</name>
    <name evidence="6" type="ORF">PANT111_370002</name>
</gene>
<dbReference type="InterPro" id="IPR016181">
    <property type="entry name" value="Acyl_CoA_acyltransferase"/>
</dbReference>
<dbReference type="GO" id="GO:0008080">
    <property type="term" value="F:N-acetyltransferase activity"/>
    <property type="evidence" value="ECO:0007669"/>
    <property type="project" value="TreeGrafter"/>
</dbReference>
<keyword evidence="8" id="KW-1185">Reference proteome</keyword>
<dbReference type="InterPro" id="IPR000182">
    <property type="entry name" value="GNAT_dom"/>
</dbReference>